<proteinExistence type="inferred from homology"/>
<evidence type="ECO:0000256" key="7">
    <source>
        <dbReference type="RuleBase" id="RU367032"/>
    </source>
</evidence>
<accession>A0AA39V6G1</accession>
<dbReference type="InterPro" id="IPR036388">
    <property type="entry name" value="WH-like_DNA-bd_sf"/>
</dbReference>
<sequence length="353" mass="38722">MGDSEKPKPKGIPSWQLQEDTDTSGAAEQASSQDPEEGSLPSNRAMLIEKAAKFLEEDDVRDAPIERKQYFLKLKGLSDDEIEDLLQRQHTTEGEIAEGYQEEQQQVSESMSAPDPDPPREQSSTSPTKDVPPIITYPEFLVHSQKPPPLITSQRLLTTLYLASGAAATVYGTNKFLIEPMVASLSSARHSLFETASSNLSTLNKKLEEAASKFPETSFNSSDSNPESEESDAARFFTRSAATQTSPDLSGSSSLASPEPLGPGSSPILLQEATLSDIHDRLDDLRPEEPEAPNPVKDKLDELRTYLEGLAYNRNQTRDMWNQDPVAKVKTEITSLKGLLLSARNFPSGVSVR</sequence>
<dbReference type="EMBL" id="JAFEKC020000006">
    <property type="protein sequence ID" value="KAK0514109.1"/>
    <property type="molecule type" value="Genomic_DNA"/>
</dbReference>
<keyword evidence="7" id="KW-0653">Protein transport</keyword>
<evidence type="ECO:0000313" key="11">
    <source>
        <dbReference type="Proteomes" id="UP001166286"/>
    </source>
</evidence>
<protein>
    <recommendedName>
        <fullName evidence="4 7">Peroxisomal membrane protein PEX14</fullName>
    </recommendedName>
    <alternativeName>
        <fullName evidence="5 7">Peroxin-14</fullName>
    </alternativeName>
</protein>
<dbReference type="Proteomes" id="UP001166286">
    <property type="component" value="Unassembled WGS sequence"/>
</dbReference>
<feature type="compositionally biased region" description="Low complexity" evidence="8">
    <location>
        <begin position="246"/>
        <end position="268"/>
    </location>
</feature>
<evidence type="ECO:0000256" key="8">
    <source>
        <dbReference type="SAM" id="MobiDB-lite"/>
    </source>
</evidence>
<dbReference type="AlphaFoldDB" id="A0AA39V6G1"/>
<dbReference type="Pfam" id="PF04695">
    <property type="entry name" value="Pex14_N"/>
    <property type="match status" value="1"/>
</dbReference>
<evidence type="ECO:0000313" key="10">
    <source>
        <dbReference type="EMBL" id="KAK0514109.1"/>
    </source>
</evidence>
<feature type="region of interest" description="Disordered" evidence="8">
    <location>
        <begin position="100"/>
        <end position="132"/>
    </location>
</feature>
<dbReference type="GO" id="GO:0005102">
    <property type="term" value="F:signaling receptor binding"/>
    <property type="evidence" value="ECO:0007669"/>
    <property type="project" value="TreeGrafter"/>
</dbReference>
<name>A0AA39V6G1_9LECA</name>
<dbReference type="GO" id="GO:1990429">
    <property type="term" value="C:peroxisomal importomer complex"/>
    <property type="evidence" value="ECO:0007669"/>
    <property type="project" value="TreeGrafter"/>
</dbReference>
<dbReference type="PANTHER" id="PTHR23058:SF5">
    <property type="entry name" value="PEROXISOMAL MEMBRANE PROTEIN PEX14"/>
    <property type="match status" value="1"/>
</dbReference>
<dbReference type="GO" id="GO:0005778">
    <property type="term" value="C:peroxisomal membrane"/>
    <property type="evidence" value="ECO:0007669"/>
    <property type="project" value="UniProtKB-SubCell"/>
</dbReference>
<evidence type="ECO:0000256" key="4">
    <source>
        <dbReference type="ARBA" id="ARBA00029502"/>
    </source>
</evidence>
<comment type="caution">
    <text evidence="10">The sequence shown here is derived from an EMBL/GenBank/DDBJ whole genome shotgun (WGS) entry which is preliminary data.</text>
</comment>
<organism evidence="10 11">
    <name type="scientific">Cladonia borealis</name>
    <dbReference type="NCBI Taxonomy" id="184061"/>
    <lineage>
        <taxon>Eukaryota</taxon>
        <taxon>Fungi</taxon>
        <taxon>Dikarya</taxon>
        <taxon>Ascomycota</taxon>
        <taxon>Pezizomycotina</taxon>
        <taxon>Lecanoromycetes</taxon>
        <taxon>OSLEUM clade</taxon>
        <taxon>Lecanoromycetidae</taxon>
        <taxon>Lecanorales</taxon>
        <taxon>Lecanorineae</taxon>
        <taxon>Cladoniaceae</taxon>
        <taxon>Cladonia</taxon>
    </lineage>
</organism>
<keyword evidence="7" id="KW-0813">Transport</keyword>
<feature type="region of interest" description="Disordered" evidence="8">
    <location>
        <begin position="1"/>
        <end position="45"/>
    </location>
</feature>
<dbReference type="Gene3D" id="1.10.10.10">
    <property type="entry name" value="Winged helix-like DNA-binding domain superfamily/Winged helix DNA-binding domain"/>
    <property type="match status" value="1"/>
</dbReference>
<comment type="similarity">
    <text evidence="1 7">Belongs to the peroxin-14 family.</text>
</comment>
<keyword evidence="2" id="KW-0811">Translocation</keyword>
<gene>
    <name evidence="10" type="ORF">JMJ35_003831</name>
</gene>
<evidence type="ECO:0000259" key="9">
    <source>
        <dbReference type="Pfam" id="PF04695"/>
    </source>
</evidence>
<comment type="function">
    <text evidence="7">Component of the PEX13-PEX14 docking complex, a translocon channel that specifically mediates the import of peroxisomal cargo proteins bound to PEX5 receptor. The PEX13-PEX14 docking complex forms a large import pore which can be opened to a diameter of about 9 nm. Mechanistically, PEX5 receptor along with cargo proteins associates with the PEX14 subunit of the PEX13-PEX14 docking complex in the cytosol, leading to the insertion of the receptor into the organelle membrane with the concomitant translocation of the cargo into the peroxisome matrix.</text>
</comment>
<feature type="compositionally biased region" description="Polar residues" evidence="8">
    <location>
        <begin position="15"/>
        <end position="33"/>
    </location>
</feature>
<keyword evidence="11" id="KW-1185">Reference proteome</keyword>
<keyword evidence="7" id="KW-0472">Membrane</keyword>
<feature type="domain" description="Peroxisome membrane anchor protein Pex14p N-terminal" evidence="9">
    <location>
        <begin position="44"/>
        <end position="88"/>
    </location>
</feature>
<feature type="compositionally biased region" description="Low complexity" evidence="8">
    <location>
        <begin position="102"/>
        <end position="112"/>
    </location>
</feature>
<dbReference type="InterPro" id="IPR006785">
    <property type="entry name" value="Pex14_N"/>
</dbReference>
<dbReference type="InterPro" id="IPR025655">
    <property type="entry name" value="PEX14"/>
</dbReference>
<comment type="subcellular location">
    <subcellularLocation>
        <location evidence="6 7">Peroxisome membrane</location>
    </subcellularLocation>
</comment>
<dbReference type="GO" id="GO:0016560">
    <property type="term" value="P:protein import into peroxisome matrix, docking"/>
    <property type="evidence" value="ECO:0007669"/>
    <property type="project" value="UniProtKB-UniRule"/>
</dbReference>
<dbReference type="PANTHER" id="PTHR23058">
    <property type="entry name" value="PEROXISOMAL MEMBRANE PROTEIN PEX14"/>
    <property type="match status" value="1"/>
</dbReference>
<evidence type="ECO:0000256" key="2">
    <source>
        <dbReference type="ARBA" id="ARBA00023010"/>
    </source>
</evidence>
<evidence type="ECO:0000256" key="1">
    <source>
        <dbReference type="ARBA" id="ARBA00005443"/>
    </source>
</evidence>
<feature type="region of interest" description="Disordered" evidence="8">
    <location>
        <begin position="213"/>
        <end position="268"/>
    </location>
</feature>
<evidence type="ECO:0000256" key="3">
    <source>
        <dbReference type="ARBA" id="ARBA00023140"/>
    </source>
</evidence>
<evidence type="ECO:0000256" key="6">
    <source>
        <dbReference type="ARBA" id="ARBA00046271"/>
    </source>
</evidence>
<evidence type="ECO:0000256" key="5">
    <source>
        <dbReference type="ARBA" id="ARBA00029691"/>
    </source>
</evidence>
<reference evidence="10" key="1">
    <citation type="submission" date="2023-03" db="EMBL/GenBank/DDBJ databases">
        <title>Complete genome of Cladonia borealis.</title>
        <authorList>
            <person name="Park H."/>
        </authorList>
    </citation>
    <scope>NUCLEOTIDE SEQUENCE</scope>
    <source>
        <strain evidence="10">ANT050790</strain>
    </source>
</reference>
<keyword evidence="3 7" id="KW-0576">Peroxisome</keyword>